<dbReference type="Proteomes" id="UP000054630">
    <property type="component" value="Unassembled WGS sequence"/>
</dbReference>
<dbReference type="Gene3D" id="1.10.10.60">
    <property type="entry name" value="Homeodomain-like"/>
    <property type="match status" value="3"/>
</dbReference>
<gene>
    <name evidence="6" type="primary">Tigd4</name>
    <name evidence="6" type="ORF">T07_12918</name>
</gene>
<dbReference type="GO" id="GO:0003677">
    <property type="term" value="F:DNA binding"/>
    <property type="evidence" value="ECO:0007669"/>
    <property type="project" value="UniProtKB-KW"/>
</dbReference>
<dbReference type="EMBL" id="JYDL01000185">
    <property type="protein sequence ID" value="KRX13741.1"/>
    <property type="molecule type" value="Genomic_DNA"/>
</dbReference>
<evidence type="ECO:0000313" key="6">
    <source>
        <dbReference type="EMBL" id="KRX13741.1"/>
    </source>
</evidence>
<accession>A0A0V0RH07</accession>
<feature type="domain" description="HTH psq-type" evidence="5">
    <location>
        <begin position="89"/>
        <end position="136"/>
    </location>
</feature>
<keyword evidence="2" id="KW-0238">DNA-binding</keyword>
<dbReference type="InterPro" id="IPR006600">
    <property type="entry name" value="HTH_CenpB_DNA-bd_dom"/>
</dbReference>
<proteinExistence type="predicted"/>
<dbReference type="Pfam" id="PF04218">
    <property type="entry name" value="CENP-B_N"/>
    <property type="match status" value="2"/>
</dbReference>
<feature type="non-terminal residue" evidence="6">
    <location>
        <position position="284"/>
    </location>
</feature>
<comment type="caution">
    <text evidence="6">The sequence shown here is derived from an EMBL/GenBank/DDBJ whole genome shotgun (WGS) entry which is preliminary data.</text>
</comment>
<evidence type="ECO:0000256" key="3">
    <source>
        <dbReference type="ARBA" id="ARBA00023242"/>
    </source>
</evidence>
<evidence type="ECO:0000256" key="1">
    <source>
        <dbReference type="ARBA" id="ARBA00004123"/>
    </source>
</evidence>
<keyword evidence="3" id="KW-0539">Nucleus</keyword>
<evidence type="ECO:0000259" key="4">
    <source>
        <dbReference type="Pfam" id="PF03221"/>
    </source>
</evidence>
<dbReference type="InterPro" id="IPR007889">
    <property type="entry name" value="HTH_Psq"/>
</dbReference>
<dbReference type="STRING" id="6336.A0A0V0RH07"/>
<dbReference type="OrthoDB" id="6585662at2759"/>
<dbReference type="Pfam" id="PF03221">
    <property type="entry name" value="HTH_Tnp_Tc5"/>
    <property type="match status" value="1"/>
</dbReference>
<evidence type="ECO:0000259" key="5">
    <source>
        <dbReference type="Pfam" id="PF04218"/>
    </source>
</evidence>
<keyword evidence="7" id="KW-1185">Reference proteome</keyword>
<evidence type="ECO:0000256" key="2">
    <source>
        <dbReference type="ARBA" id="ARBA00023125"/>
    </source>
</evidence>
<feature type="domain" description="HTH CENPB-type" evidence="4">
    <location>
        <begin position="148"/>
        <end position="185"/>
    </location>
</feature>
<name>A0A0V0RH07_9BILA</name>
<protein>
    <submittedName>
        <fullName evidence="6">Tigger transposable element-derived protein 4</fullName>
    </submittedName>
</protein>
<dbReference type="GO" id="GO:0005634">
    <property type="term" value="C:nucleus"/>
    <property type="evidence" value="ECO:0007669"/>
    <property type="project" value="UniProtKB-SubCell"/>
</dbReference>
<dbReference type="AlphaFoldDB" id="A0A0V0RH07"/>
<dbReference type="InterPro" id="IPR050863">
    <property type="entry name" value="CenT-Element_Derived"/>
</dbReference>
<dbReference type="PANTHER" id="PTHR19303">
    <property type="entry name" value="TRANSPOSON"/>
    <property type="match status" value="1"/>
</dbReference>
<reference evidence="6 7" key="1">
    <citation type="submission" date="2015-01" db="EMBL/GenBank/DDBJ databases">
        <title>Evolution of Trichinella species and genotypes.</title>
        <authorList>
            <person name="Korhonen P.K."/>
            <person name="Edoardo P."/>
            <person name="Giuseppe L.R."/>
            <person name="Gasser R.B."/>
        </authorList>
    </citation>
    <scope>NUCLEOTIDE SEQUENCE [LARGE SCALE GENOMIC DNA]</scope>
    <source>
        <strain evidence="6">ISS37</strain>
    </source>
</reference>
<dbReference type="SUPFAM" id="SSF46689">
    <property type="entry name" value="Homeodomain-like"/>
    <property type="match status" value="3"/>
</dbReference>
<feature type="domain" description="HTH psq-type" evidence="5">
    <location>
        <begin position="27"/>
        <end position="74"/>
    </location>
</feature>
<dbReference type="PANTHER" id="PTHR19303:SF73">
    <property type="entry name" value="PROTEIN PDC2"/>
    <property type="match status" value="1"/>
</dbReference>
<sequence>MTTEINNNCERSAVARCAFNTSLSLAKRKSLSVKEKLAIIYALNDGTKNSSVCEQFGSSQSTVSIIWKNQSAVLDAHENGITSAKSLAKRKSLSVKEKLAIIYALNDGTKNSSVCEQFGSSQSTVSIIWKNQSAVLDAHENGITSAKSGPILKIKAEQFAAMLGYTDFTCTTGWLDQFEARHNICMYEDIDAAAITSDVPTMDDIHCDKQENGDDSDTDTATVESISLKTYPELNDCVDHLERFIEATESADEGIVKAFSVVIQFVKDHRPKRVKQPWNIFSPE</sequence>
<organism evidence="6 7">
    <name type="scientific">Trichinella nelsoni</name>
    <dbReference type="NCBI Taxonomy" id="6336"/>
    <lineage>
        <taxon>Eukaryota</taxon>
        <taxon>Metazoa</taxon>
        <taxon>Ecdysozoa</taxon>
        <taxon>Nematoda</taxon>
        <taxon>Enoplea</taxon>
        <taxon>Dorylaimia</taxon>
        <taxon>Trichinellida</taxon>
        <taxon>Trichinellidae</taxon>
        <taxon>Trichinella</taxon>
    </lineage>
</organism>
<evidence type="ECO:0000313" key="7">
    <source>
        <dbReference type="Proteomes" id="UP000054630"/>
    </source>
</evidence>
<comment type="subcellular location">
    <subcellularLocation>
        <location evidence="1">Nucleus</location>
    </subcellularLocation>
</comment>
<dbReference type="InterPro" id="IPR009057">
    <property type="entry name" value="Homeodomain-like_sf"/>
</dbReference>